<keyword evidence="2 5" id="KW-0436">Ligase</keyword>
<sequence>MSQIIFLDKPIFSFLDSISNEKPNECALIQMENNHCITWNYLKEASNKIANWINSTNKNNQVLFACHNTIDSVVGLIGIMKSGSPAALVDPLTISEDLKQEIEGKNIKTAVVSWQFFEREKETLKQEGIDNVLIVDGQVKEEGNLNVNYIKDVLSTNETYENKELNLDDISIIMYYAGVAGRTMQTYHTHRGLSYAVQALSKTINFDFVPNSLVISPITHVLGLQVSLLTPLYNKGKAIMISRWDANLAMKTIKYYNINFMSGAPLVFDSLIDAIEKSNEDFKNTLKLGISAGAPLKPETQDKFYKVFASPLVQAYGMTETWVVSYQPKEFFEIKNTLGLPLYGVEIKVVSPDDPSEELGKNQAGELLVKASWVMKGYEDDNETKKAFYNGYLKTGDLVLIDDKGFLYFKGVKKRMLKYKAYPIFPKDLETILLKHYAVKNAFVFGEKDPDVGDLPVAKVVLKDEYKGKIKEEELINYVNSRVAFYKKIRKIYFVDSL</sequence>
<dbReference type="PANTHER" id="PTHR24096:SF149">
    <property type="entry name" value="AMP-BINDING DOMAIN-CONTAINING PROTEIN-RELATED"/>
    <property type="match status" value="1"/>
</dbReference>
<feature type="domain" description="AMP-binding enzyme C-terminal" evidence="4">
    <location>
        <begin position="429"/>
        <end position="498"/>
    </location>
</feature>
<dbReference type="eggNOG" id="arCOG00857">
    <property type="taxonomic scope" value="Archaea"/>
</dbReference>
<dbReference type="Gene3D" id="3.30.300.30">
    <property type="match status" value="1"/>
</dbReference>
<keyword evidence="6" id="KW-1185">Reference proteome</keyword>
<feature type="domain" description="AMP-dependent synthetase/ligase" evidence="3">
    <location>
        <begin position="20"/>
        <end position="378"/>
    </location>
</feature>
<proteinExistence type="inferred from homology"/>
<dbReference type="InterPro" id="IPR000873">
    <property type="entry name" value="AMP-dep_synth/lig_dom"/>
</dbReference>
<dbReference type="Gene3D" id="3.40.50.12780">
    <property type="entry name" value="N-terminal domain of ligase-like"/>
    <property type="match status" value="1"/>
</dbReference>
<evidence type="ECO:0000313" key="6">
    <source>
        <dbReference type="Proteomes" id="UP000010469"/>
    </source>
</evidence>
<dbReference type="PANTHER" id="PTHR24096">
    <property type="entry name" value="LONG-CHAIN-FATTY-ACID--COA LIGASE"/>
    <property type="match status" value="1"/>
</dbReference>
<dbReference type="OrthoDB" id="193284at2157"/>
<dbReference type="Pfam" id="PF13193">
    <property type="entry name" value="AMP-binding_C"/>
    <property type="match status" value="1"/>
</dbReference>
<organism evidence="5 6">
    <name type="scientific">Caldisphaera lagunensis (strain DSM 15908 / JCM 11604 / ANMR 0165 / IC-154)</name>
    <dbReference type="NCBI Taxonomy" id="1056495"/>
    <lineage>
        <taxon>Archaea</taxon>
        <taxon>Thermoproteota</taxon>
        <taxon>Thermoprotei</taxon>
        <taxon>Acidilobales</taxon>
        <taxon>Caldisphaeraceae</taxon>
        <taxon>Caldisphaera</taxon>
    </lineage>
</organism>
<protein>
    <submittedName>
        <fullName evidence="5">Acyl-CoA synthetase (AMP-forming)/AMP-acid ligase II</fullName>
    </submittedName>
</protein>
<dbReference type="EMBL" id="CP003378">
    <property type="protein sequence ID" value="AFZ69914.1"/>
    <property type="molecule type" value="Genomic_DNA"/>
</dbReference>
<dbReference type="InterPro" id="IPR045851">
    <property type="entry name" value="AMP-bd_C_sf"/>
</dbReference>
<dbReference type="InParanoid" id="L0A913"/>
<dbReference type="AlphaFoldDB" id="L0A913"/>
<comment type="similarity">
    <text evidence="1">Belongs to the ATP-dependent AMP-binding enzyme family.</text>
</comment>
<dbReference type="CDD" id="cd04433">
    <property type="entry name" value="AFD_class_I"/>
    <property type="match status" value="1"/>
</dbReference>
<dbReference type="GO" id="GO:0016405">
    <property type="term" value="F:CoA-ligase activity"/>
    <property type="evidence" value="ECO:0007669"/>
    <property type="project" value="TreeGrafter"/>
</dbReference>
<dbReference type="HOGENOM" id="CLU_000022_59_0_2"/>
<accession>L0A913</accession>
<reference evidence="6" key="1">
    <citation type="submission" date="2012-03" db="EMBL/GenBank/DDBJ databases">
        <title>Complete genome of Caldisphaera lagunensis DSM 15908.</title>
        <authorList>
            <person name="Lucas S."/>
            <person name="Copeland A."/>
            <person name="Lapidus A."/>
            <person name="Glavina del Rio T."/>
            <person name="Dalin E."/>
            <person name="Tice H."/>
            <person name="Bruce D."/>
            <person name="Goodwin L."/>
            <person name="Pitluck S."/>
            <person name="Peters L."/>
            <person name="Mikhailova N."/>
            <person name="Teshima H."/>
            <person name="Kyrpides N."/>
            <person name="Mavromatis K."/>
            <person name="Ivanova N."/>
            <person name="Brettin T."/>
            <person name="Detter J.C."/>
            <person name="Han C."/>
            <person name="Larimer F."/>
            <person name="Land M."/>
            <person name="Hauser L."/>
            <person name="Markowitz V."/>
            <person name="Cheng J.-F."/>
            <person name="Hugenholtz P."/>
            <person name="Woyke T."/>
            <person name="Wu D."/>
            <person name="Spring S."/>
            <person name="Schroeder M."/>
            <person name="Brambilla E."/>
            <person name="Klenk H.-P."/>
            <person name="Eisen J.A."/>
        </authorList>
    </citation>
    <scope>NUCLEOTIDE SEQUENCE [LARGE SCALE GENOMIC DNA]</scope>
    <source>
        <strain evidence="6">DSM 15908 / JCM 11604 / IC-154</strain>
    </source>
</reference>
<gene>
    <name evidence="5" type="ordered locus">Calag_0126</name>
</gene>
<dbReference type="InterPro" id="IPR025110">
    <property type="entry name" value="AMP-bd_C"/>
</dbReference>
<dbReference type="GeneID" id="14211386"/>
<evidence type="ECO:0000259" key="3">
    <source>
        <dbReference type="Pfam" id="PF00501"/>
    </source>
</evidence>
<evidence type="ECO:0000256" key="2">
    <source>
        <dbReference type="ARBA" id="ARBA00022598"/>
    </source>
</evidence>
<dbReference type="InterPro" id="IPR042099">
    <property type="entry name" value="ANL_N_sf"/>
</dbReference>
<evidence type="ECO:0000256" key="1">
    <source>
        <dbReference type="ARBA" id="ARBA00006432"/>
    </source>
</evidence>
<dbReference type="STRING" id="1056495.Calag_0126"/>
<name>L0A913_CALLD</name>
<dbReference type="FunCoup" id="L0A913">
    <property type="interactions" value="26"/>
</dbReference>
<dbReference type="Pfam" id="PF00501">
    <property type="entry name" value="AMP-binding"/>
    <property type="match status" value="1"/>
</dbReference>
<dbReference type="SUPFAM" id="SSF56801">
    <property type="entry name" value="Acetyl-CoA synthetase-like"/>
    <property type="match status" value="1"/>
</dbReference>
<dbReference type="KEGG" id="clg:Calag_0126"/>
<dbReference type="RefSeq" id="WP_015231812.1">
    <property type="nucleotide sequence ID" value="NC_019791.1"/>
</dbReference>
<evidence type="ECO:0000313" key="5">
    <source>
        <dbReference type="EMBL" id="AFZ69914.1"/>
    </source>
</evidence>
<dbReference type="Proteomes" id="UP000010469">
    <property type="component" value="Chromosome"/>
</dbReference>
<evidence type="ECO:0000259" key="4">
    <source>
        <dbReference type="Pfam" id="PF13193"/>
    </source>
</evidence>